<dbReference type="SUPFAM" id="SSF50891">
    <property type="entry name" value="Cyclophilin-like"/>
    <property type="match status" value="1"/>
</dbReference>
<dbReference type="EMBL" id="FOGC01000004">
    <property type="protein sequence ID" value="SEQ56895.1"/>
    <property type="molecule type" value="Genomic_DNA"/>
</dbReference>
<dbReference type="STRING" id="988801.SAMN05216522_10462"/>
<dbReference type="OrthoDB" id="9768696at2"/>
<organism evidence="5 6">
    <name type="scientific">Rosenbergiella nectarea</name>
    <dbReference type="NCBI Taxonomy" id="988801"/>
    <lineage>
        <taxon>Bacteria</taxon>
        <taxon>Pseudomonadati</taxon>
        <taxon>Pseudomonadota</taxon>
        <taxon>Gammaproteobacteria</taxon>
        <taxon>Enterobacterales</taxon>
        <taxon>Erwiniaceae</taxon>
        <taxon>Rosenbergiella</taxon>
    </lineage>
</organism>
<dbReference type="NCBIfam" id="TIGR00724">
    <property type="entry name" value="urea_amlyse_rel"/>
    <property type="match status" value="1"/>
</dbReference>
<dbReference type="InterPro" id="IPR029000">
    <property type="entry name" value="Cyclophilin-like_dom_sf"/>
</dbReference>
<dbReference type="GO" id="GO:0005524">
    <property type="term" value="F:ATP binding"/>
    <property type="evidence" value="ECO:0007669"/>
    <property type="project" value="UniProtKB-KW"/>
</dbReference>
<dbReference type="PANTHER" id="PTHR43309">
    <property type="entry name" value="5-OXOPROLINASE SUBUNIT C"/>
    <property type="match status" value="1"/>
</dbReference>
<evidence type="ECO:0000313" key="5">
    <source>
        <dbReference type="EMBL" id="SEQ56895.1"/>
    </source>
</evidence>
<dbReference type="Pfam" id="PF02626">
    <property type="entry name" value="CT_A_B"/>
    <property type="match status" value="1"/>
</dbReference>
<dbReference type="RefSeq" id="WP_092674410.1">
    <property type="nucleotide sequence ID" value="NZ_FOGC01000004.1"/>
</dbReference>
<keyword evidence="3" id="KW-0067">ATP-binding</keyword>
<evidence type="ECO:0000313" key="6">
    <source>
        <dbReference type="Proteomes" id="UP000242515"/>
    </source>
</evidence>
<feature type="domain" description="Carboxyltransferase" evidence="4">
    <location>
        <begin position="23"/>
        <end position="298"/>
    </location>
</feature>
<sequence>MLTVVKAGLASSLQDGGRFGLAQYGVGRGGVLDRPAMQTANMLVGNDKNLAVMEITQGNAIFRFEQSCWFALTGAGCQSLLAGKSVVTGWRYFAKAGQTLQLQSPLRGMRSYLAVSGGFDLPVVMGSRSTDLTAGFGGFKGRFLQSGDSLPFGPAPQHFERSVGVRQLLWGNRVRVIPGPEFKQFTTESQQALWRTGWTLTPQSNRMGHRLQGRVLKLAHQEELLSHGVLPGTIQVPPSGQPVILLADAQTTGGYARIGQVIECDLYHLAQLRPRDPLHFLFCTLAQAREASLAQQQVLNMIEWGLTRQP</sequence>
<evidence type="ECO:0000256" key="2">
    <source>
        <dbReference type="ARBA" id="ARBA00022801"/>
    </source>
</evidence>
<dbReference type="GO" id="GO:0016787">
    <property type="term" value="F:hydrolase activity"/>
    <property type="evidence" value="ECO:0007669"/>
    <property type="project" value="UniProtKB-KW"/>
</dbReference>
<gene>
    <name evidence="5" type="ORF">SAMN05216522_10462</name>
</gene>
<name>A0A1H9H3H2_9GAMM</name>
<protein>
    <submittedName>
        <fullName evidence="5">Biotin-dependent carboxylase uncharacterized domain-containing protein</fullName>
    </submittedName>
</protein>
<reference evidence="6" key="1">
    <citation type="submission" date="2016-10" db="EMBL/GenBank/DDBJ databases">
        <authorList>
            <person name="Varghese N."/>
            <person name="Submissions S."/>
        </authorList>
    </citation>
    <scope>NUCLEOTIDE SEQUENCE [LARGE SCALE GENOMIC DNA]</scope>
    <source>
        <strain evidence="6">8N4</strain>
    </source>
</reference>
<keyword evidence="1" id="KW-0547">Nucleotide-binding</keyword>
<keyword evidence="6" id="KW-1185">Reference proteome</keyword>
<dbReference type="AlphaFoldDB" id="A0A1H9H3H2"/>
<evidence type="ECO:0000256" key="1">
    <source>
        <dbReference type="ARBA" id="ARBA00022741"/>
    </source>
</evidence>
<proteinExistence type="predicted"/>
<dbReference type="InterPro" id="IPR003778">
    <property type="entry name" value="CT_A_B"/>
</dbReference>
<keyword evidence="2" id="KW-0378">Hydrolase</keyword>
<dbReference type="PANTHER" id="PTHR43309:SF3">
    <property type="entry name" value="5-OXOPROLINASE SUBUNIT C"/>
    <property type="match status" value="1"/>
</dbReference>
<evidence type="ECO:0000256" key="3">
    <source>
        <dbReference type="ARBA" id="ARBA00022840"/>
    </source>
</evidence>
<dbReference type="SMART" id="SM00797">
    <property type="entry name" value="AHS2"/>
    <property type="match status" value="1"/>
</dbReference>
<evidence type="ECO:0000259" key="4">
    <source>
        <dbReference type="SMART" id="SM00797"/>
    </source>
</evidence>
<dbReference type="Proteomes" id="UP000242515">
    <property type="component" value="Unassembled WGS sequence"/>
</dbReference>
<dbReference type="Gene3D" id="2.40.100.10">
    <property type="entry name" value="Cyclophilin-like"/>
    <property type="match status" value="1"/>
</dbReference>
<accession>A0A1H9H3H2</accession>
<dbReference type="InterPro" id="IPR052708">
    <property type="entry name" value="PxpC"/>
</dbReference>